<evidence type="ECO:0000256" key="1">
    <source>
        <dbReference type="SAM" id="SignalP"/>
    </source>
</evidence>
<name>A0A182W687_9DIPT</name>
<keyword evidence="1" id="KW-0732">Signal</keyword>
<accession>A0A182W687</accession>
<dbReference type="EnsemblMetazoa" id="AMIN005853-RA">
    <property type="protein sequence ID" value="AMIN005853-PA"/>
    <property type="gene ID" value="AMIN005853"/>
</dbReference>
<reference evidence="2" key="2">
    <citation type="submission" date="2020-05" db="UniProtKB">
        <authorList>
            <consortium name="EnsemblMetazoa"/>
        </authorList>
    </citation>
    <scope>IDENTIFICATION</scope>
    <source>
        <strain evidence="2">MINIMUS1</strain>
    </source>
</reference>
<evidence type="ECO:0000313" key="2">
    <source>
        <dbReference type="EnsemblMetazoa" id="AMIN005853-PA"/>
    </source>
</evidence>
<organism evidence="2 3">
    <name type="scientific">Anopheles minimus</name>
    <dbReference type="NCBI Taxonomy" id="112268"/>
    <lineage>
        <taxon>Eukaryota</taxon>
        <taxon>Metazoa</taxon>
        <taxon>Ecdysozoa</taxon>
        <taxon>Arthropoda</taxon>
        <taxon>Hexapoda</taxon>
        <taxon>Insecta</taxon>
        <taxon>Pterygota</taxon>
        <taxon>Neoptera</taxon>
        <taxon>Endopterygota</taxon>
        <taxon>Diptera</taxon>
        <taxon>Nematocera</taxon>
        <taxon>Culicoidea</taxon>
        <taxon>Culicidae</taxon>
        <taxon>Anophelinae</taxon>
        <taxon>Anopheles</taxon>
    </lineage>
</organism>
<dbReference type="Proteomes" id="UP000075920">
    <property type="component" value="Unassembled WGS sequence"/>
</dbReference>
<keyword evidence="3" id="KW-1185">Reference proteome</keyword>
<sequence>MRVDRLLAVSAFLLGLVVLCGELQWTEAVRVLYRREDDDDRYANVLSSPKNTNCNTQERIDRSGYCRQVVRF</sequence>
<dbReference type="VEuPathDB" id="VectorBase:AMIN005853"/>
<feature type="signal peptide" evidence="1">
    <location>
        <begin position="1"/>
        <end position="28"/>
    </location>
</feature>
<protein>
    <submittedName>
        <fullName evidence="2">Uncharacterized protein</fullName>
    </submittedName>
</protein>
<dbReference type="AlphaFoldDB" id="A0A182W687"/>
<reference evidence="3" key="1">
    <citation type="submission" date="2013-03" db="EMBL/GenBank/DDBJ databases">
        <title>The Genome Sequence of Anopheles minimus MINIMUS1.</title>
        <authorList>
            <consortium name="The Broad Institute Genomics Platform"/>
            <person name="Neafsey D.E."/>
            <person name="Walton C."/>
            <person name="Walker B."/>
            <person name="Young S.K."/>
            <person name="Zeng Q."/>
            <person name="Gargeya S."/>
            <person name="Fitzgerald M."/>
            <person name="Haas B."/>
            <person name="Abouelleil A."/>
            <person name="Allen A.W."/>
            <person name="Alvarado L."/>
            <person name="Arachchi H.M."/>
            <person name="Berlin A.M."/>
            <person name="Chapman S.B."/>
            <person name="Gainer-Dewar J."/>
            <person name="Goldberg J."/>
            <person name="Griggs A."/>
            <person name="Gujja S."/>
            <person name="Hansen M."/>
            <person name="Howarth C."/>
            <person name="Imamovic A."/>
            <person name="Ireland A."/>
            <person name="Larimer J."/>
            <person name="McCowan C."/>
            <person name="Murphy C."/>
            <person name="Pearson M."/>
            <person name="Poon T.W."/>
            <person name="Priest M."/>
            <person name="Roberts A."/>
            <person name="Saif S."/>
            <person name="Shea T."/>
            <person name="Sisk P."/>
            <person name="Sykes S."/>
            <person name="Wortman J."/>
            <person name="Nusbaum C."/>
            <person name="Birren B."/>
        </authorList>
    </citation>
    <scope>NUCLEOTIDE SEQUENCE [LARGE SCALE GENOMIC DNA]</scope>
    <source>
        <strain evidence="3">MINIMUS1</strain>
    </source>
</reference>
<evidence type="ECO:0000313" key="3">
    <source>
        <dbReference type="Proteomes" id="UP000075920"/>
    </source>
</evidence>
<proteinExistence type="predicted"/>
<feature type="chain" id="PRO_5008140829" evidence="1">
    <location>
        <begin position="29"/>
        <end position="72"/>
    </location>
</feature>